<organism evidence="4 5">
    <name type="scientific">Candidatus Enterococcus moelleringii</name>
    <dbReference type="NCBI Taxonomy" id="2815325"/>
    <lineage>
        <taxon>Bacteria</taxon>
        <taxon>Bacillati</taxon>
        <taxon>Bacillota</taxon>
        <taxon>Bacilli</taxon>
        <taxon>Lactobacillales</taxon>
        <taxon>Enterococcaceae</taxon>
        <taxon>Enterococcus</taxon>
    </lineage>
</organism>
<sequence>MWIKKAEITGFGKWRQQTFLFEPKNQLVYGLNEAGKSTLYQFIQAILFGFPNKRKKGQDYTPEDGSGYGGRLTLMTEKYGQITVERYKSKNKGKAAVLLADGQQGDEALLETILYPLNQELFQQVFTFQQEQLQQLEYLQEDAMHDALVSLGLSGSNQLFEKKNTLQKKYETIYKPRGRKQTLNQALQSLQTLQQKIQQKEAQEADFQSLVRQADELQKQVSKQEAANHEAQQQQLQLEQQRLNWNNYAEYQTLKDADLSQQGSPEELAQLQEFYQEYQQLNKELEKLQQALQRHSGMDQHSAKYYFYLENEEKIQQLLEQKVAVLRLLDEEQRLTVQLAQQQADNFGWSATQAPQPFPDNATVTKFLTPLQQLQKQAEEQQIRLQLVQEQRDQAEKALNQYEKQHPELFNQPKRKPWWFVAAVIALVLAFFLPVPWRYGLVVLAAISAVLGLMKKNTTASKETWQEKLGQLDLYEGQLAELQTNFARLDKRRLQARQQVQQELQRRKLPLRETELDIQQVNQAALQFLTQQEEQSSWRTKQQEIHQQLLKQEQEFTFLQEWLPLQEKTITDKFTALEQYAKEMEQIRFAQTYQENTMLQQRMNEAKKQQQILLSVNQHLLQQLGLHYPSEVPAFLQRQQETAQKQQRLKDLEKTVAPLFPNSIDFDTIQDQLRILKEKQQTSQEALRQLQEQEQRLRLQIDQMQADGTLDAWYQQVSQQKAVVTQLLKEYAAAKLESQLLQDIATELSEQQLPELMKQASRYFQLLTDYDQARLDFAEGTVTVNQRPVYSLSTGTKDQVIMAIRFAYLALQKKHPWCPIIIDDGWLHYDHQRKRQLAKLFAEFSKDYQIICLSSDQEMVSYYQELHQPVWELKGDSR</sequence>
<dbReference type="SUPFAM" id="SSF52540">
    <property type="entry name" value="P-loop containing nucleoside triphosphate hydrolases"/>
    <property type="match status" value="1"/>
</dbReference>
<reference evidence="4 5" key="1">
    <citation type="submission" date="2021-03" db="EMBL/GenBank/DDBJ databases">
        <title>Enterococcal diversity collection.</title>
        <authorList>
            <person name="Gilmore M.S."/>
            <person name="Schwartzman J."/>
            <person name="Van Tyne D."/>
            <person name="Martin M."/>
            <person name="Earl A.M."/>
            <person name="Manson A.L."/>
            <person name="Straub T."/>
            <person name="Salamzade R."/>
            <person name="Saavedra J."/>
            <person name="Lebreton F."/>
            <person name="Prichula J."/>
            <person name="Schaufler K."/>
            <person name="Gaca A."/>
            <person name="Sgardioli B."/>
            <person name="Wagenaar J."/>
            <person name="Strong T."/>
        </authorList>
    </citation>
    <scope>NUCLEOTIDE SEQUENCE [LARGE SCALE GENOMIC DNA]</scope>
    <source>
        <strain evidence="4 5">669A</strain>
    </source>
</reference>
<proteinExistence type="predicted"/>
<dbReference type="Proteomes" id="UP000664601">
    <property type="component" value="Unassembled WGS sequence"/>
</dbReference>
<protein>
    <submittedName>
        <fullName evidence="4">AAA family ATPase</fullName>
    </submittedName>
</protein>
<feature type="coiled-coil region" evidence="1">
    <location>
        <begin position="180"/>
        <end position="298"/>
    </location>
</feature>
<dbReference type="PANTHER" id="PTHR41259">
    <property type="entry name" value="DOUBLE-STRAND BREAK REPAIR RAD50 ATPASE, PUTATIVE-RELATED"/>
    <property type="match status" value="1"/>
</dbReference>
<keyword evidence="1" id="KW-0175">Coiled coil</keyword>
<keyword evidence="2" id="KW-0812">Transmembrane</keyword>
<feature type="coiled-coil region" evidence="1">
    <location>
        <begin position="371"/>
        <end position="412"/>
    </location>
</feature>
<evidence type="ECO:0000259" key="3">
    <source>
        <dbReference type="Pfam" id="PF13514"/>
    </source>
</evidence>
<name>A0ABS3LAI0_9ENTE</name>
<gene>
    <name evidence="4" type="ORF">JZO70_10745</name>
</gene>
<feature type="domain" description="YhaN AAA" evidence="3">
    <location>
        <begin position="1"/>
        <end position="206"/>
    </location>
</feature>
<comment type="caution">
    <text evidence="4">The sequence shown here is derived from an EMBL/GenBank/DDBJ whole genome shotgun (WGS) entry which is preliminary data.</text>
</comment>
<dbReference type="InterPro" id="IPR027417">
    <property type="entry name" value="P-loop_NTPase"/>
</dbReference>
<dbReference type="InterPro" id="IPR038734">
    <property type="entry name" value="YhaN_AAA"/>
</dbReference>
<accession>A0ABS3LAI0</accession>
<dbReference type="EMBL" id="JAFREM010000017">
    <property type="protein sequence ID" value="MBO1306642.1"/>
    <property type="molecule type" value="Genomic_DNA"/>
</dbReference>
<evidence type="ECO:0000313" key="5">
    <source>
        <dbReference type="Proteomes" id="UP000664601"/>
    </source>
</evidence>
<dbReference type="Pfam" id="PF13514">
    <property type="entry name" value="AAA_27"/>
    <property type="match status" value="1"/>
</dbReference>
<keyword evidence="5" id="KW-1185">Reference proteome</keyword>
<evidence type="ECO:0000313" key="4">
    <source>
        <dbReference type="EMBL" id="MBO1306642.1"/>
    </source>
</evidence>
<evidence type="ECO:0000256" key="2">
    <source>
        <dbReference type="SAM" id="Phobius"/>
    </source>
</evidence>
<feature type="coiled-coil region" evidence="1">
    <location>
        <begin position="673"/>
        <end position="707"/>
    </location>
</feature>
<dbReference type="PANTHER" id="PTHR41259:SF1">
    <property type="entry name" value="DOUBLE-STRAND BREAK REPAIR RAD50 ATPASE, PUTATIVE-RELATED"/>
    <property type="match status" value="1"/>
</dbReference>
<feature type="transmembrane region" description="Helical" evidence="2">
    <location>
        <begin position="417"/>
        <end position="433"/>
    </location>
</feature>
<keyword evidence="2" id="KW-0472">Membrane</keyword>
<dbReference type="Gene3D" id="3.40.50.300">
    <property type="entry name" value="P-loop containing nucleotide triphosphate hydrolases"/>
    <property type="match status" value="2"/>
</dbReference>
<dbReference type="RefSeq" id="WP_207673573.1">
    <property type="nucleotide sequence ID" value="NZ_JAFREM010000017.1"/>
</dbReference>
<evidence type="ECO:0000256" key="1">
    <source>
        <dbReference type="SAM" id="Coils"/>
    </source>
</evidence>
<feature type="coiled-coil region" evidence="1">
    <location>
        <begin position="472"/>
        <end position="499"/>
    </location>
</feature>
<keyword evidence="2" id="KW-1133">Transmembrane helix</keyword>